<dbReference type="EMBL" id="AMZH03007081">
    <property type="protein sequence ID" value="RRT62208.1"/>
    <property type="molecule type" value="Genomic_DNA"/>
</dbReference>
<accession>A0A426ZDX6</accession>
<dbReference type="Proteomes" id="UP000287651">
    <property type="component" value="Unassembled WGS sequence"/>
</dbReference>
<evidence type="ECO:0000313" key="2">
    <source>
        <dbReference type="Proteomes" id="UP000287651"/>
    </source>
</evidence>
<gene>
    <name evidence="1" type="ORF">B296_00024313</name>
</gene>
<dbReference type="AlphaFoldDB" id="A0A426ZDX6"/>
<comment type="caution">
    <text evidence="1">The sequence shown here is derived from an EMBL/GenBank/DDBJ whole genome shotgun (WGS) entry which is preliminary data.</text>
</comment>
<name>A0A426ZDX6_ENSVE</name>
<reference evidence="1 2" key="1">
    <citation type="journal article" date="2014" name="Agronomy (Basel)">
        <title>A Draft Genome Sequence for Ensete ventricosum, the Drought-Tolerant Tree Against Hunger.</title>
        <authorList>
            <person name="Harrison J."/>
            <person name="Moore K.A."/>
            <person name="Paszkiewicz K."/>
            <person name="Jones T."/>
            <person name="Grant M."/>
            <person name="Ambacheew D."/>
            <person name="Muzemil S."/>
            <person name="Studholme D.J."/>
        </authorList>
    </citation>
    <scope>NUCLEOTIDE SEQUENCE [LARGE SCALE GENOMIC DNA]</scope>
</reference>
<organism evidence="1 2">
    <name type="scientific">Ensete ventricosum</name>
    <name type="common">Abyssinian banana</name>
    <name type="synonym">Musa ensete</name>
    <dbReference type="NCBI Taxonomy" id="4639"/>
    <lineage>
        <taxon>Eukaryota</taxon>
        <taxon>Viridiplantae</taxon>
        <taxon>Streptophyta</taxon>
        <taxon>Embryophyta</taxon>
        <taxon>Tracheophyta</taxon>
        <taxon>Spermatophyta</taxon>
        <taxon>Magnoliopsida</taxon>
        <taxon>Liliopsida</taxon>
        <taxon>Zingiberales</taxon>
        <taxon>Musaceae</taxon>
        <taxon>Ensete</taxon>
    </lineage>
</organism>
<sequence length="163" mass="18147">MVGPYASFTRRLKLKSSKQACRFAKLTRKLSLLVTHRPLGGFECNANASASPVSSFSSSINADVEGGRGGRVIQCRCRCLIALPHLPPDHQSELIRKQVDDHTNVVEVYASFVRLFVELTRNLSLLVAHRLNPLRQRTKRSSEDLSAMSIQMPHMPLLPSTPI</sequence>
<protein>
    <submittedName>
        <fullName evidence="1">Uncharacterized protein</fullName>
    </submittedName>
</protein>
<proteinExistence type="predicted"/>
<evidence type="ECO:0000313" key="1">
    <source>
        <dbReference type="EMBL" id="RRT62208.1"/>
    </source>
</evidence>